<sequence length="338" mass="37746">MQEQMSYLIETKNLRKEFKGASGTIALQDINLQIKQGESFGIIGLSGAGKSTLIRCFNFLERPTTGQVFFKGQDLATLSKKELRLVRREIGMIFQNFNLLAQRTVLDNVIFPLEISGVKRDVASKRALELLDLVQIVDKKDAYPDQLSGGQKQRVAIARALANKPLVLLCDEATSALDPSTTEQILKLLKSIQKQLGITLVIITHQMEVVSKTCERVAVMENSKIVELGYVRDVFMKPQSEVAKRLIMPLGGLVQRIESPNVIRLTFDGQAATEPILANLILACKTPLSILQADSKNLDGNVYGQMLIQVPNDRSIEERVCAWLTEHEINFKKESKHD</sequence>
<evidence type="ECO:0000256" key="7">
    <source>
        <dbReference type="ARBA" id="ARBA00022970"/>
    </source>
</evidence>
<feature type="domain" description="ABC transporter" evidence="9">
    <location>
        <begin position="9"/>
        <end position="247"/>
    </location>
</feature>
<reference evidence="11" key="1">
    <citation type="submission" date="2016-01" db="EMBL/GenBank/DDBJ databases">
        <authorList>
            <person name="Mitreva M."/>
            <person name="Pepin K.H."/>
            <person name="Mihindukulasuriya K.A."/>
            <person name="Fulton R."/>
            <person name="Fronick C."/>
            <person name="O'Laughlin M."/>
            <person name="Miner T."/>
            <person name="Herter B."/>
            <person name="Rosa B.A."/>
            <person name="Cordes M."/>
            <person name="Tomlinson C."/>
            <person name="Wollam A."/>
            <person name="Palsikar V.B."/>
            <person name="Mardis E.R."/>
            <person name="Wilson R.K."/>
        </authorList>
    </citation>
    <scope>NUCLEOTIDE SEQUENCE [LARGE SCALE GENOMIC DNA]</scope>
    <source>
        <strain evidence="11">KA00274</strain>
    </source>
</reference>
<dbReference type="InterPro" id="IPR003593">
    <property type="entry name" value="AAA+_ATPase"/>
</dbReference>
<dbReference type="Gene3D" id="3.40.50.300">
    <property type="entry name" value="P-loop containing nucleotide triphosphate hydrolases"/>
    <property type="match status" value="1"/>
</dbReference>
<proteinExistence type="inferred from homology"/>
<dbReference type="RefSeq" id="WP_082714346.1">
    <property type="nucleotide sequence ID" value="NZ_JARFNM010000001.1"/>
</dbReference>
<organism evidence="10 11">
    <name type="scientific">Amygdalobacter nucleatus</name>
    <dbReference type="NCBI Taxonomy" id="3029274"/>
    <lineage>
        <taxon>Bacteria</taxon>
        <taxon>Bacillati</taxon>
        <taxon>Bacillota</taxon>
        <taxon>Clostridia</taxon>
        <taxon>Eubacteriales</taxon>
        <taxon>Oscillospiraceae</taxon>
        <taxon>Amygdalobacter</taxon>
    </lineage>
</organism>
<evidence type="ECO:0000256" key="1">
    <source>
        <dbReference type="ARBA" id="ARBA00005417"/>
    </source>
</evidence>
<dbReference type="GO" id="GO:0006865">
    <property type="term" value="P:amino acid transport"/>
    <property type="evidence" value="ECO:0007669"/>
    <property type="project" value="UniProtKB-KW"/>
</dbReference>
<dbReference type="PANTHER" id="PTHR43166:SF30">
    <property type="entry name" value="METHIONINE IMPORT ATP-BINDING PROTEIN METN"/>
    <property type="match status" value="1"/>
</dbReference>
<keyword evidence="11" id="KW-1185">Reference proteome</keyword>
<protein>
    <submittedName>
        <fullName evidence="10">ABC transporter, ATP-binding protein</fullName>
    </submittedName>
</protein>
<comment type="caution">
    <text evidence="10">The sequence shown here is derived from an EMBL/GenBank/DDBJ whole genome shotgun (WGS) entry which is preliminary data.</text>
</comment>
<dbReference type="GO" id="GO:0005886">
    <property type="term" value="C:plasma membrane"/>
    <property type="evidence" value="ECO:0007669"/>
    <property type="project" value="UniProtKB-ARBA"/>
</dbReference>
<dbReference type="GO" id="GO:0016887">
    <property type="term" value="F:ATP hydrolysis activity"/>
    <property type="evidence" value="ECO:0007669"/>
    <property type="project" value="InterPro"/>
</dbReference>
<keyword evidence="5 10" id="KW-0067">ATP-binding</keyword>
<dbReference type="SUPFAM" id="SSF55021">
    <property type="entry name" value="ACT-like"/>
    <property type="match status" value="1"/>
</dbReference>
<dbReference type="PROSITE" id="PS50893">
    <property type="entry name" value="ABC_TRANSPORTER_2"/>
    <property type="match status" value="1"/>
</dbReference>
<evidence type="ECO:0000256" key="6">
    <source>
        <dbReference type="ARBA" id="ARBA00022967"/>
    </source>
</evidence>
<evidence type="ECO:0000256" key="4">
    <source>
        <dbReference type="ARBA" id="ARBA00022741"/>
    </source>
</evidence>
<evidence type="ECO:0000259" key="9">
    <source>
        <dbReference type="PROSITE" id="PS50893"/>
    </source>
</evidence>
<keyword evidence="7" id="KW-0029">Amino-acid transport</keyword>
<dbReference type="SMART" id="SM00382">
    <property type="entry name" value="AAA"/>
    <property type="match status" value="1"/>
</dbReference>
<evidence type="ECO:0000313" key="11">
    <source>
        <dbReference type="Proteomes" id="UP000070080"/>
    </source>
</evidence>
<evidence type="ECO:0000256" key="2">
    <source>
        <dbReference type="ARBA" id="ARBA00022448"/>
    </source>
</evidence>
<dbReference type="InterPro" id="IPR045865">
    <property type="entry name" value="ACT-like_dom_sf"/>
</dbReference>
<dbReference type="PANTHER" id="PTHR43166">
    <property type="entry name" value="AMINO ACID IMPORT ATP-BINDING PROTEIN"/>
    <property type="match status" value="1"/>
</dbReference>
<dbReference type="InterPro" id="IPR041701">
    <property type="entry name" value="MetN_ABC"/>
</dbReference>
<dbReference type="CDD" id="cd03258">
    <property type="entry name" value="ABC_MetN_methionine_transporter"/>
    <property type="match status" value="1"/>
</dbReference>
<comment type="similarity">
    <text evidence="1">Belongs to the ABC transporter superfamily.</text>
</comment>
<dbReference type="PROSITE" id="PS00211">
    <property type="entry name" value="ABC_TRANSPORTER_1"/>
    <property type="match status" value="1"/>
</dbReference>
<dbReference type="Proteomes" id="UP000070080">
    <property type="component" value="Unassembled WGS sequence"/>
</dbReference>
<dbReference type="Gene3D" id="3.30.70.260">
    <property type="match status" value="1"/>
</dbReference>
<dbReference type="STRING" id="1497955.HMPREF1872_00959"/>
<dbReference type="Pfam" id="PF09383">
    <property type="entry name" value="NIL"/>
    <property type="match status" value="1"/>
</dbReference>
<accession>A0A133YAB7</accession>
<keyword evidence="8" id="KW-0472">Membrane</keyword>
<evidence type="ECO:0000256" key="8">
    <source>
        <dbReference type="ARBA" id="ARBA00023136"/>
    </source>
</evidence>
<dbReference type="SUPFAM" id="SSF52540">
    <property type="entry name" value="P-loop containing nucleoside triphosphate hydrolases"/>
    <property type="match status" value="1"/>
</dbReference>
<dbReference type="FunFam" id="3.40.50.300:FF:000056">
    <property type="entry name" value="Cell division ATP-binding protein FtsE"/>
    <property type="match status" value="1"/>
</dbReference>
<dbReference type="SMART" id="SM00930">
    <property type="entry name" value="NIL"/>
    <property type="match status" value="1"/>
</dbReference>
<dbReference type="InterPro" id="IPR050086">
    <property type="entry name" value="MetN_ABC_transporter-like"/>
</dbReference>
<dbReference type="InterPro" id="IPR003439">
    <property type="entry name" value="ABC_transporter-like_ATP-bd"/>
</dbReference>
<dbReference type="InterPro" id="IPR018449">
    <property type="entry name" value="NIL_domain"/>
</dbReference>
<dbReference type="InterPro" id="IPR027417">
    <property type="entry name" value="P-loop_NTPase"/>
</dbReference>
<keyword evidence="2" id="KW-0813">Transport</keyword>
<evidence type="ECO:0000313" key="10">
    <source>
        <dbReference type="EMBL" id="KXB40149.1"/>
    </source>
</evidence>
<dbReference type="Pfam" id="PF00005">
    <property type="entry name" value="ABC_tran"/>
    <property type="match status" value="1"/>
</dbReference>
<evidence type="ECO:0000256" key="5">
    <source>
        <dbReference type="ARBA" id="ARBA00022840"/>
    </source>
</evidence>
<dbReference type="GO" id="GO:0005524">
    <property type="term" value="F:ATP binding"/>
    <property type="evidence" value="ECO:0007669"/>
    <property type="project" value="UniProtKB-KW"/>
</dbReference>
<evidence type="ECO:0000256" key="3">
    <source>
        <dbReference type="ARBA" id="ARBA00022475"/>
    </source>
</evidence>
<name>A0A133YAB7_9FIRM</name>
<keyword evidence="4" id="KW-0547">Nucleotide-binding</keyword>
<dbReference type="EMBL" id="LSCV01000031">
    <property type="protein sequence ID" value="KXB40149.1"/>
    <property type="molecule type" value="Genomic_DNA"/>
</dbReference>
<gene>
    <name evidence="10" type="ORF">HMPREF1872_00959</name>
</gene>
<keyword evidence="3" id="KW-1003">Cell membrane</keyword>
<keyword evidence="6" id="KW-1278">Translocase</keyword>
<dbReference type="AlphaFoldDB" id="A0A133YAB7"/>
<dbReference type="InterPro" id="IPR017871">
    <property type="entry name" value="ABC_transporter-like_CS"/>
</dbReference>
<dbReference type="PATRIC" id="fig|1497955.3.peg.931"/>